<feature type="domain" description="HAMP" evidence="6">
    <location>
        <begin position="77"/>
        <end position="129"/>
    </location>
</feature>
<feature type="transmembrane region" description="Helical" evidence="4">
    <location>
        <begin position="54"/>
        <end position="79"/>
    </location>
</feature>
<dbReference type="Proteomes" id="UP000199568">
    <property type="component" value="Unassembled WGS sequence"/>
</dbReference>
<dbReference type="InterPro" id="IPR004089">
    <property type="entry name" value="MCPsignal_dom"/>
</dbReference>
<proteinExistence type="inferred from homology"/>
<reference evidence="7 8" key="1">
    <citation type="submission" date="2016-10" db="EMBL/GenBank/DDBJ databases">
        <authorList>
            <person name="de Groot N.N."/>
        </authorList>
    </citation>
    <scope>NUCLEOTIDE SEQUENCE [LARGE SCALE GENOMIC DNA]</scope>
    <source>
        <strain evidence="7 8">DSM 18979</strain>
    </source>
</reference>
<keyword evidence="4" id="KW-0472">Membrane</keyword>
<keyword evidence="1 3" id="KW-0807">Transducer</keyword>
<dbReference type="RefSeq" id="WP_090445955.1">
    <property type="nucleotide sequence ID" value="NZ_FOHU01000017.1"/>
</dbReference>
<gene>
    <name evidence="7" type="ORF">SAMN05660297_03023</name>
</gene>
<evidence type="ECO:0000313" key="7">
    <source>
        <dbReference type="EMBL" id="SET64365.1"/>
    </source>
</evidence>
<dbReference type="Pfam" id="PF00015">
    <property type="entry name" value="MCPsignal"/>
    <property type="match status" value="1"/>
</dbReference>
<dbReference type="Gene3D" id="1.10.287.950">
    <property type="entry name" value="Methyl-accepting chemotaxis protein"/>
    <property type="match status" value="1"/>
</dbReference>
<evidence type="ECO:0000313" key="8">
    <source>
        <dbReference type="Proteomes" id="UP000199568"/>
    </source>
</evidence>
<dbReference type="GO" id="GO:0007165">
    <property type="term" value="P:signal transduction"/>
    <property type="evidence" value="ECO:0007669"/>
    <property type="project" value="UniProtKB-KW"/>
</dbReference>
<sequence length="435" mass="47609">MEKVNIIEIKNIRKVGLGIQFKLTVFIIIAFAIVNVGNSAFIHYASQIFDNPTILNVASTLTSILLAGCVAFFIIRLFIKKPLIELTELGKKIGNNNLTEKIQSKRKDEFGQLSDIFNHTVDNLRVLIEQIQDATQTITSSSQKLADNAKELDDSSEIISNNTQELANGANEQSESVADIGEAATEMVKSIQNINEKLNILDKSTDSVMGKAEVGNIAVNENINVMKEIADFTSILEENIRVLQTDSDKIAQILEMISSIAEQTNLLALNAAIESARAGEAGKGFAVVAEEIRKLAEHSREATRNIETLIQNSQQNTHKAVDLMIDANKQVEKGKEISHKTKEAFSSIIEGTKESNVQIKEINNLSSDIASISQQISASIQEISAVIEQSAAVTEEVASSTEQQRGEFMKMTDSIGELTAIGKELTDLVAQFKTK</sequence>
<name>A0A1I0G0I3_9FIRM</name>
<dbReference type="AlphaFoldDB" id="A0A1I0G0I3"/>
<dbReference type="Pfam" id="PF00672">
    <property type="entry name" value="HAMP"/>
    <property type="match status" value="1"/>
</dbReference>
<dbReference type="EMBL" id="FOHU01000017">
    <property type="protein sequence ID" value="SET64365.1"/>
    <property type="molecule type" value="Genomic_DNA"/>
</dbReference>
<dbReference type="PANTHER" id="PTHR32089">
    <property type="entry name" value="METHYL-ACCEPTING CHEMOTAXIS PROTEIN MCPB"/>
    <property type="match status" value="1"/>
</dbReference>
<keyword evidence="8" id="KW-1185">Reference proteome</keyword>
<dbReference type="PANTHER" id="PTHR32089:SF112">
    <property type="entry name" value="LYSOZYME-LIKE PROTEIN-RELATED"/>
    <property type="match status" value="1"/>
</dbReference>
<evidence type="ECO:0000256" key="1">
    <source>
        <dbReference type="ARBA" id="ARBA00023224"/>
    </source>
</evidence>
<accession>A0A1I0G0I3</accession>
<dbReference type="CDD" id="cd11386">
    <property type="entry name" value="MCP_signal"/>
    <property type="match status" value="1"/>
</dbReference>
<keyword evidence="4" id="KW-1133">Transmembrane helix</keyword>
<dbReference type="SMART" id="SM00304">
    <property type="entry name" value="HAMP"/>
    <property type="match status" value="1"/>
</dbReference>
<evidence type="ECO:0000256" key="2">
    <source>
        <dbReference type="ARBA" id="ARBA00029447"/>
    </source>
</evidence>
<dbReference type="OrthoDB" id="1706317at2"/>
<dbReference type="Gene3D" id="1.10.8.500">
    <property type="entry name" value="HAMP domain in histidine kinase"/>
    <property type="match status" value="1"/>
</dbReference>
<dbReference type="InterPro" id="IPR003660">
    <property type="entry name" value="HAMP_dom"/>
</dbReference>
<dbReference type="SMART" id="SM00283">
    <property type="entry name" value="MA"/>
    <property type="match status" value="1"/>
</dbReference>
<evidence type="ECO:0000256" key="4">
    <source>
        <dbReference type="SAM" id="Phobius"/>
    </source>
</evidence>
<dbReference type="SUPFAM" id="SSF58104">
    <property type="entry name" value="Methyl-accepting chemotaxis protein (MCP) signaling domain"/>
    <property type="match status" value="1"/>
</dbReference>
<dbReference type="PROSITE" id="PS50885">
    <property type="entry name" value="HAMP"/>
    <property type="match status" value="1"/>
</dbReference>
<dbReference type="STRING" id="426128.SAMN05660297_03023"/>
<dbReference type="GO" id="GO:0016020">
    <property type="term" value="C:membrane"/>
    <property type="evidence" value="ECO:0007669"/>
    <property type="project" value="InterPro"/>
</dbReference>
<keyword evidence="4" id="KW-0812">Transmembrane</keyword>
<evidence type="ECO:0000259" key="6">
    <source>
        <dbReference type="PROSITE" id="PS50885"/>
    </source>
</evidence>
<comment type="similarity">
    <text evidence="2">Belongs to the methyl-accepting chemotaxis (MCP) protein family.</text>
</comment>
<dbReference type="PROSITE" id="PS50111">
    <property type="entry name" value="CHEMOTAXIS_TRANSDUC_2"/>
    <property type="match status" value="1"/>
</dbReference>
<feature type="transmembrane region" description="Helical" evidence="4">
    <location>
        <begin position="21"/>
        <end position="42"/>
    </location>
</feature>
<evidence type="ECO:0000259" key="5">
    <source>
        <dbReference type="PROSITE" id="PS50111"/>
    </source>
</evidence>
<evidence type="ECO:0000256" key="3">
    <source>
        <dbReference type="PROSITE-ProRule" id="PRU00284"/>
    </source>
</evidence>
<organism evidence="7 8">
    <name type="scientific">Natronincola peptidivorans</name>
    <dbReference type="NCBI Taxonomy" id="426128"/>
    <lineage>
        <taxon>Bacteria</taxon>
        <taxon>Bacillati</taxon>
        <taxon>Bacillota</taxon>
        <taxon>Clostridia</taxon>
        <taxon>Peptostreptococcales</taxon>
        <taxon>Natronincolaceae</taxon>
        <taxon>Natronincola</taxon>
    </lineage>
</organism>
<dbReference type="CDD" id="cd06225">
    <property type="entry name" value="HAMP"/>
    <property type="match status" value="1"/>
</dbReference>
<feature type="domain" description="Methyl-accepting transducer" evidence="5">
    <location>
        <begin position="148"/>
        <end position="384"/>
    </location>
</feature>
<protein>
    <submittedName>
        <fullName evidence="7">Methyl-accepting chemotaxis protein</fullName>
    </submittedName>
</protein>